<protein>
    <submittedName>
        <fullName evidence="1">Uncharacterized protein</fullName>
    </submittedName>
</protein>
<dbReference type="AlphaFoldDB" id="G5J4E9"/>
<evidence type="ECO:0000313" key="2">
    <source>
        <dbReference type="Proteomes" id="UP000003477"/>
    </source>
</evidence>
<dbReference type="EMBL" id="AESD01000356">
    <property type="protein sequence ID" value="EHJ12921.1"/>
    <property type="molecule type" value="Genomic_DNA"/>
</dbReference>
<comment type="caution">
    <text evidence="1">The sequence shown here is derived from an EMBL/GenBank/DDBJ whole genome shotgun (WGS) entry which is preliminary data.</text>
</comment>
<sequence>MDFLFVMFHVKSLLIDYSVLIPHQDLKTSETQSDLTLEQRRAFLKLPLSERRRILGQQAAEMENHYQQNTDWKEFLAGDIIDY</sequence>
<proteinExistence type="predicted"/>
<organism evidence="1 2">
    <name type="scientific">Crocosphaera watsonii WH 0003</name>
    <dbReference type="NCBI Taxonomy" id="423471"/>
    <lineage>
        <taxon>Bacteria</taxon>
        <taxon>Bacillati</taxon>
        <taxon>Cyanobacteriota</taxon>
        <taxon>Cyanophyceae</taxon>
        <taxon>Oscillatoriophycideae</taxon>
        <taxon>Chroococcales</taxon>
        <taxon>Aphanothecaceae</taxon>
        <taxon>Crocosphaera</taxon>
    </lineage>
</organism>
<reference evidence="1 2" key="1">
    <citation type="journal article" date="2011" name="Front. Microbiol.">
        <title>Two Strains of Crocosphaera watsonii with Highly Conserved Genomes are Distinguished by Strain-Specific Features.</title>
        <authorList>
            <person name="Bench S.R."/>
            <person name="Ilikchyan I.N."/>
            <person name="Tripp H.J."/>
            <person name="Zehr J.P."/>
        </authorList>
    </citation>
    <scope>NUCLEOTIDE SEQUENCE [LARGE SCALE GENOMIC DNA]</scope>
    <source>
        <strain evidence="1 2">WH 0003</strain>
    </source>
</reference>
<evidence type="ECO:0000313" key="1">
    <source>
        <dbReference type="EMBL" id="EHJ12921.1"/>
    </source>
</evidence>
<name>G5J4E9_CROWT</name>
<gene>
    <name evidence="1" type="ORF">CWATWH0003_2371</name>
</gene>
<dbReference type="Proteomes" id="UP000003477">
    <property type="component" value="Unassembled WGS sequence"/>
</dbReference>
<accession>G5J4E9</accession>